<dbReference type="AlphaFoldDB" id="A0A396IZQ1"/>
<keyword evidence="1" id="KW-0812">Transmembrane</keyword>
<feature type="transmembrane region" description="Helical" evidence="1">
    <location>
        <begin position="12"/>
        <end position="37"/>
    </location>
</feature>
<keyword evidence="1" id="KW-1133">Transmembrane helix</keyword>
<proteinExistence type="predicted"/>
<evidence type="ECO:0000313" key="2">
    <source>
        <dbReference type="EMBL" id="RHN69924.1"/>
    </source>
</evidence>
<reference evidence="3" key="1">
    <citation type="journal article" date="2018" name="Nat. Plants">
        <title>Whole-genome landscape of Medicago truncatula symbiotic genes.</title>
        <authorList>
            <person name="Pecrix Y."/>
            <person name="Staton S.E."/>
            <person name="Sallet E."/>
            <person name="Lelandais-Briere C."/>
            <person name="Moreau S."/>
            <person name="Carrere S."/>
            <person name="Blein T."/>
            <person name="Jardinaud M.F."/>
            <person name="Latrasse D."/>
            <person name="Zouine M."/>
            <person name="Zahm M."/>
            <person name="Kreplak J."/>
            <person name="Mayjonade B."/>
            <person name="Satge C."/>
            <person name="Perez M."/>
            <person name="Cauet S."/>
            <person name="Marande W."/>
            <person name="Chantry-Darmon C."/>
            <person name="Lopez-Roques C."/>
            <person name="Bouchez O."/>
            <person name="Berard A."/>
            <person name="Debelle F."/>
            <person name="Munos S."/>
            <person name="Bendahmane A."/>
            <person name="Berges H."/>
            <person name="Niebel A."/>
            <person name="Buitink J."/>
            <person name="Frugier F."/>
            <person name="Benhamed M."/>
            <person name="Crespi M."/>
            <person name="Gouzy J."/>
            <person name="Gamas P."/>
        </authorList>
    </citation>
    <scope>NUCLEOTIDE SEQUENCE [LARGE SCALE GENOMIC DNA]</scope>
    <source>
        <strain evidence="3">cv. Jemalong A17</strain>
    </source>
</reference>
<keyword evidence="1" id="KW-0472">Membrane</keyword>
<evidence type="ECO:0000256" key="1">
    <source>
        <dbReference type="SAM" id="Phobius"/>
    </source>
</evidence>
<gene>
    <name evidence="2" type="ORF">MtrunA17_Chr3g0130051</name>
</gene>
<evidence type="ECO:0008006" key="4">
    <source>
        <dbReference type="Google" id="ProtNLM"/>
    </source>
</evidence>
<comment type="caution">
    <text evidence="2">The sequence shown here is derived from an EMBL/GenBank/DDBJ whole genome shotgun (WGS) entry which is preliminary data.</text>
</comment>
<protein>
    <recommendedName>
        <fullName evidence="4">Transmembrane protein</fullName>
    </recommendedName>
</protein>
<dbReference type="Proteomes" id="UP000265566">
    <property type="component" value="Chromosome 3"/>
</dbReference>
<evidence type="ECO:0000313" key="3">
    <source>
        <dbReference type="Proteomes" id="UP000265566"/>
    </source>
</evidence>
<organism evidence="2 3">
    <name type="scientific">Medicago truncatula</name>
    <name type="common">Barrel medic</name>
    <name type="synonym">Medicago tribuloides</name>
    <dbReference type="NCBI Taxonomy" id="3880"/>
    <lineage>
        <taxon>Eukaryota</taxon>
        <taxon>Viridiplantae</taxon>
        <taxon>Streptophyta</taxon>
        <taxon>Embryophyta</taxon>
        <taxon>Tracheophyta</taxon>
        <taxon>Spermatophyta</taxon>
        <taxon>Magnoliopsida</taxon>
        <taxon>eudicotyledons</taxon>
        <taxon>Gunneridae</taxon>
        <taxon>Pentapetalae</taxon>
        <taxon>rosids</taxon>
        <taxon>fabids</taxon>
        <taxon>Fabales</taxon>
        <taxon>Fabaceae</taxon>
        <taxon>Papilionoideae</taxon>
        <taxon>50 kb inversion clade</taxon>
        <taxon>NPAAA clade</taxon>
        <taxon>Hologalegina</taxon>
        <taxon>IRL clade</taxon>
        <taxon>Trifolieae</taxon>
        <taxon>Medicago</taxon>
    </lineage>
</organism>
<dbReference type="EMBL" id="PSQE01000003">
    <property type="protein sequence ID" value="RHN69924.1"/>
    <property type="molecule type" value="Genomic_DNA"/>
</dbReference>
<name>A0A396IZQ1_MEDTR</name>
<sequence length="49" mass="5889">MLNICCCKCFYWIIWVVADSFRLFGCWLDVFVLFFLIDEVLYLNFVGLP</sequence>
<dbReference type="Gramene" id="rna18457">
    <property type="protein sequence ID" value="RHN69924.1"/>
    <property type="gene ID" value="gene18457"/>
</dbReference>
<accession>A0A396IZQ1</accession>